<reference evidence="3 4" key="1">
    <citation type="submission" date="2018-10" db="EMBL/GenBank/DDBJ databases">
        <authorList>
            <person name="Li J."/>
        </authorList>
    </citation>
    <scope>NUCLEOTIDE SEQUENCE [LARGE SCALE GENOMIC DNA]</scope>
    <source>
        <strain evidence="3 4">CCTCC AB209002</strain>
    </source>
</reference>
<sequence length="201" mass="22662">MQENTMGRRIRVFAASAALALGAVSGGGFAGNAPALADAPAQSQEAAAFEVDFLTSMVDHHMMATAMAQTCLEKATHQELRDLCQSIIEAQQQEMEKMQMWLQDWYGITYEPQMSEGDMRSMERLEKFSGAKYEIHFMRSMIRHHWAAIREAAECLDSAEHPELIDLCSNIRDVQLAEIGQMQTWLEQWYDRNGGRPVTTA</sequence>
<organism evidence="3 4">
    <name type="scientific">Mycetocola manganoxydans</name>
    <dbReference type="NCBI Taxonomy" id="699879"/>
    <lineage>
        <taxon>Bacteria</taxon>
        <taxon>Bacillati</taxon>
        <taxon>Actinomycetota</taxon>
        <taxon>Actinomycetes</taxon>
        <taxon>Micrococcales</taxon>
        <taxon>Microbacteriaceae</taxon>
        <taxon>Mycetocola</taxon>
    </lineage>
</organism>
<feature type="signal peptide" evidence="1">
    <location>
        <begin position="1"/>
        <end position="30"/>
    </location>
</feature>
<keyword evidence="1" id="KW-0732">Signal</keyword>
<dbReference type="InterPro" id="IPR012347">
    <property type="entry name" value="Ferritin-like"/>
</dbReference>
<protein>
    <submittedName>
        <fullName evidence="3">DUF305 domain-containing protein</fullName>
    </submittedName>
</protein>
<evidence type="ECO:0000313" key="3">
    <source>
        <dbReference type="EMBL" id="RLP71390.1"/>
    </source>
</evidence>
<evidence type="ECO:0000313" key="4">
    <source>
        <dbReference type="Proteomes" id="UP000270299"/>
    </source>
</evidence>
<dbReference type="EMBL" id="RCUV01000008">
    <property type="protein sequence ID" value="RLP71390.1"/>
    <property type="molecule type" value="Genomic_DNA"/>
</dbReference>
<evidence type="ECO:0000259" key="2">
    <source>
        <dbReference type="Pfam" id="PF03713"/>
    </source>
</evidence>
<dbReference type="OrthoDB" id="26872at2"/>
<dbReference type="Pfam" id="PF03713">
    <property type="entry name" value="DUF305"/>
    <property type="match status" value="1"/>
</dbReference>
<dbReference type="InterPro" id="IPR005183">
    <property type="entry name" value="DUF305_CopM-like"/>
</dbReference>
<dbReference type="Gene3D" id="1.20.1260.10">
    <property type="match status" value="2"/>
</dbReference>
<dbReference type="Proteomes" id="UP000270299">
    <property type="component" value="Unassembled WGS sequence"/>
</dbReference>
<dbReference type="PANTHER" id="PTHR36933:SF1">
    <property type="entry name" value="SLL0788 PROTEIN"/>
    <property type="match status" value="1"/>
</dbReference>
<evidence type="ECO:0000256" key="1">
    <source>
        <dbReference type="SAM" id="SignalP"/>
    </source>
</evidence>
<accession>A0A3L6ZU62</accession>
<gene>
    <name evidence="3" type="ORF">D9V29_08550</name>
</gene>
<dbReference type="AlphaFoldDB" id="A0A3L6ZU62"/>
<feature type="chain" id="PRO_5039684063" evidence="1">
    <location>
        <begin position="31"/>
        <end position="201"/>
    </location>
</feature>
<keyword evidence="4" id="KW-1185">Reference proteome</keyword>
<name>A0A3L6ZU62_9MICO</name>
<feature type="domain" description="DUF305" evidence="2">
    <location>
        <begin position="50"/>
        <end position="186"/>
    </location>
</feature>
<dbReference type="RefSeq" id="WP_121672906.1">
    <property type="nucleotide sequence ID" value="NZ_BMXM01000004.1"/>
</dbReference>
<proteinExistence type="predicted"/>
<dbReference type="PANTHER" id="PTHR36933">
    <property type="entry name" value="SLL0788 PROTEIN"/>
    <property type="match status" value="1"/>
</dbReference>
<comment type="caution">
    <text evidence="3">The sequence shown here is derived from an EMBL/GenBank/DDBJ whole genome shotgun (WGS) entry which is preliminary data.</text>
</comment>